<dbReference type="Proteomes" id="UP000178162">
    <property type="component" value="Unassembled WGS sequence"/>
</dbReference>
<dbReference type="EMBL" id="MHCR01000020">
    <property type="protein sequence ID" value="OGY25232.1"/>
    <property type="molecule type" value="Genomic_DNA"/>
</dbReference>
<proteinExistence type="predicted"/>
<dbReference type="Pfam" id="PF11376">
    <property type="entry name" value="DUF3179"/>
    <property type="match status" value="1"/>
</dbReference>
<evidence type="ECO:0008006" key="4">
    <source>
        <dbReference type="Google" id="ProtNLM"/>
    </source>
</evidence>
<feature type="compositionally biased region" description="Basic and acidic residues" evidence="1">
    <location>
        <begin position="1"/>
        <end position="20"/>
    </location>
</feature>
<feature type="region of interest" description="Disordered" evidence="1">
    <location>
        <begin position="1"/>
        <end position="36"/>
    </location>
</feature>
<dbReference type="AlphaFoldDB" id="A0A1G1WC10"/>
<organism evidence="2 3">
    <name type="scientific">Candidatus Woykebacteria bacterium RBG_16_39_9b</name>
    <dbReference type="NCBI Taxonomy" id="1802595"/>
    <lineage>
        <taxon>Bacteria</taxon>
        <taxon>Candidatus Woykeibacteriota</taxon>
    </lineage>
</organism>
<dbReference type="STRING" id="1802595.A2134_02230"/>
<sequence length="294" mass="33273">MGDEFNINKEKFSVDPKKLTDGGPPKDGVPSVDKPKFDNTSEGWGSLKAEDVVFGMVYKGQSRAYPQRILTWHEIVNDIIAGDPILITYDPLSHTAFAFERKVNGIEVEFGVSGKLYNSNLVMYNRTNDQITTENLWTQVGGKAIVGDLTDIKLKQLTLDTVSWRNWVKEHPDTKVLSRETGSARDYSSDPYKDYYIRAGVFAPLENEDKRLFEKTIVFGIEVKGKSKVYPEEELKKNPKFTDDFAGKKLQITRNNDGSVRIKNLTDGAEIIPTISFWFSWAAFHPNSEIYQAG</sequence>
<evidence type="ECO:0000313" key="3">
    <source>
        <dbReference type="Proteomes" id="UP000178162"/>
    </source>
</evidence>
<protein>
    <recommendedName>
        <fullName evidence="4">DUF3179 domain-containing protein</fullName>
    </recommendedName>
</protein>
<accession>A0A1G1WC10</accession>
<evidence type="ECO:0000313" key="2">
    <source>
        <dbReference type="EMBL" id="OGY25232.1"/>
    </source>
</evidence>
<name>A0A1G1WC10_9BACT</name>
<comment type="caution">
    <text evidence="2">The sequence shown here is derived from an EMBL/GenBank/DDBJ whole genome shotgun (WGS) entry which is preliminary data.</text>
</comment>
<reference evidence="2 3" key="1">
    <citation type="journal article" date="2016" name="Nat. Commun.">
        <title>Thousands of microbial genomes shed light on interconnected biogeochemical processes in an aquifer system.</title>
        <authorList>
            <person name="Anantharaman K."/>
            <person name="Brown C.T."/>
            <person name="Hug L.A."/>
            <person name="Sharon I."/>
            <person name="Castelle C.J."/>
            <person name="Probst A.J."/>
            <person name="Thomas B.C."/>
            <person name="Singh A."/>
            <person name="Wilkins M.J."/>
            <person name="Karaoz U."/>
            <person name="Brodie E.L."/>
            <person name="Williams K.H."/>
            <person name="Hubbard S.S."/>
            <person name="Banfield J.F."/>
        </authorList>
    </citation>
    <scope>NUCLEOTIDE SEQUENCE [LARGE SCALE GENOMIC DNA]</scope>
</reference>
<evidence type="ECO:0000256" key="1">
    <source>
        <dbReference type="SAM" id="MobiDB-lite"/>
    </source>
</evidence>
<gene>
    <name evidence="2" type="ORF">A2134_02230</name>
</gene>
<dbReference type="InterPro" id="IPR021516">
    <property type="entry name" value="DUF3179"/>
</dbReference>